<dbReference type="PANTHER" id="PTHR12303">
    <property type="entry name" value="CARNOSINE N-METHYLTRANSFERASE"/>
    <property type="match status" value="1"/>
</dbReference>
<organism evidence="7 8">
    <name type="scientific">Dimargaris verticillata</name>
    <dbReference type="NCBI Taxonomy" id="2761393"/>
    <lineage>
        <taxon>Eukaryota</taxon>
        <taxon>Fungi</taxon>
        <taxon>Fungi incertae sedis</taxon>
        <taxon>Zoopagomycota</taxon>
        <taxon>Kickxellomycotina</taxon>
        <taxon>Dimargaritomycetes</taxon>
        <taxon>Dimargaritales</taxon>
        <taxon>Dimargaritaceae</taxon>
        <taxon>Dimargaris</taxon>
    </lineage>
</organism>
<feature type="region of interest" description="Disordered" evidence="6">
    <location>
        <begin position="1"/>
        <end position="24"/>
    </location>
</feature>
<feature type="region of interest" description="Disordered" evidence="6">
    <location>
        <begin position="114"/>
        <end position="137"/>
    </location>
</feature>
<evidence type="ECO:0000313" key="8">
    <source>
        <dbReference type="Proteomes" id="UP001151582"/>
    </source>
</evidence>
<proteinExistence type="inferred from homology"/>
<dbReference type="SUPFAM" id="SSF53335">
    <property type="entry name" value="S-adenosyl-L-methionine-dependent methyltransferases"/>
    <property type="match status" value="1"/>
</dbReference>
<name>A0A9W8BCE3_9FUNG</name>
<dbReference type="GO" id="GO:0032259">
    <property type="term" value="P:methylation"/>
    <property type="evidence" value="ECO:0007669"/>
    <property type="project" value="UniProtKB-KW"/>
</dbReference>
<evidence type="ECO:0000256" key="2">
    <source>
        <dbReference type="ARBA" id="ARBA00012003"/>
    </source>
</evidence>
<dbReference type="SMART" id="SM01296">
    <property type="entry name" value="N2227"/>
    <property type="match status" value="1"/>
</dbReference>
<feature type="compositionally biased region" description="Polar residues" evidence="6">
    <location>
        <begin position="8"/>
        <end position="24"/>
    </location>
</feature>
<evidence type="ECO:0000313" key="7">
    <source>
        <dbReference type="EMBL" id="KAJ1984040.1"/>
    </source>
</evidence>
<dbReference type="EC" id="2.1.1.22" evidence="2"/>
<keyword evidence="5" id="KW-0949">S-adenosyl-L-methionine</keyword>
<dbReference type="OrthoDB" id="978at2759"/>
<dbReference type="GO" id="GO:0030735">
    <property type="term" value="F:carnosine N-methyltransferase activity"/>
    <property type="evidence" value="ECO:0007669"/>
    <property type="project" value="UniProtKB-EC"/>
</dbReference>
<dbReference type="PANTHER" id="PTHR12303:SF6">
    <property type="entry name" value="CARNOSINE N-METHYLTRANSFERASE"/>
    <property type="match status" value="1"/>
</dbReference>
<protein>
    <recommendedName>
        <fullName evidence="2">carnosine N-methyltransferase</fullName>
        <ecNumber evidence="2">2.1.1.22</ecNumber>
    </recommendedName>
</protein>
<gene>
    <name evidence="7" type="ORF">H4R34_000902</name>
</gene>
<dbReference type="Pfam" id="PF07942">
    <property type="entry name" value="CARME"/>
    <property type="match status" value="1"/>
</dbReference>
<dbReference type="Proteomes" id="UP001151582">
    <property type="component" value="Unassembled WGS sequence"/>
</dbReference>
<keyword evidence="3" id="KW-0489">Methyltransferase</keyword>
<evidence type="ECO:0000256" key="3">
    <source>
        <dbReference type="ARBA" id="ARBA00022603"/>
    </source>
</evidence>
<dbReference type="InterPro" id="IPR012901">
    <property type="entry name" value="CARME"/>
</dbReference>
<evidence type="ECO:0000256" key="1">
    <source>
        <dbReference type="ARBA" id="ARBA00010086"/>
    </source>
</evidence>
<evidence type="ECO:0000256" key="4">
    <source>
        <dbReference type="ARBA" id="ARBA00022679"/>
    </source>
</evidence>
<keyword evidence="8" id="KW-1185">Reference proteome</keyword>
<evidence type="ECO:0000256" key="6">
    <source>
        <dbReference type="SAM" id="MobiDB-lite"/>
    </source>
</evidence>
<dbReference type="EMBL" id="JANBQB010000032">
    <property type="protein sequence ID" value="KAJ1984040.1"/>
    <property type="molecule type" value="Genomic_DNA"/>
</dbReference>
<dbReference type="AlphaFoldDB" id="A0A9W8BCE3"/>
<keyword evidence="4" id="KW-0808">Transferase</keyword>
<evidence type="ECO:0000256" key="5">
    <source>
        <dbReference type="ARBA" id="ARBA00022691"/>
    </source>
</evidence>
<comment type="caution">
    <text evidence="7">The sequence shown here is derived from an EMBL/GenBank/DDBJ whole genome shotgun (WGS) entry which is preliminary data.</text>
</comment>
<sequence>MTDRALSLDSTCQSSPDSAPATNNWLDQAATDNEEHQHFLEVLSALVFYRTYALHHYHRAKLSEFDRLSSAHQQLLREAGYLVKLLSVEQGIRANARFLNRIVHCQVASSTSQSLDVLDASPGEPAPKDSPEPPTVPPALRQIQHMLRDNQHQGKPPVPEYQMDKLRSTLRQLVRDWSAEGQAERNASYGLILDMLEQQFPKSAEVSRAQRQVLVPGAGLGRLALEIAHRGFSCQGNEFSSFMLFVSDFILNRTQTTGEFEVHPFVHAFSNHVAIEDQVRGISIPDVLPRDQVPDGVDFSMTAGDFLEIYGQDSTEQGAWDAVITCFFIDTANNIVTYLETIYKILRPGGIWINLGPLLYHFENIEKEPSIELTLQEVLSIAKSIGFTISNERYTASPYTGDTRSMLIYSYQCAFFTATK</sequence>
<dbReference type="Gene3D" id="3.40.50.150">
    <property type="entry name" value="Vaccinia Virus protein VP39"/>
    <property type="match status" value="1"/>
</dbReference>
<reference evidence="7" key="1">
    <citation type="submission" date="2022-07" db="EMBL/GenBank/DDBJ databases">
        <title>Phylogenomic reconstructions and comparative analyses of Kickxellomycotina fungi.</title>
        <authorList>
            <person name="Reynolds N.K."/>
            <person name="Stajich J.E."/>
            <person name="Barry K."/>
            <person name="Grigoriev I.V."/>
            <person name="Crous P."/>
            <person name="Smith M.E."/>
        </authorList>
    </citation>
    <scope>NUCLEOTIDE SEQUENCE</scope>
    <source>
        <strain evidence="7">RSA 567</strain>
    </source>
</reference>
<accession>A0A9W8BCE3</accession>
<comment type="similarity">
    <text evidence="1">Belongs to the carnosine N-methyltransferase family.</text>
</comment>
<dbReference type="InterPro" id="IPR029063">
    <property type="entry name" value="SAM-dependent_MTases_sf"/>
</dbReference>